<dbReference type="EMBL" id="DQID01000048">
    <property type="protein sequence ID" value="HCT13557.1"/>
    <property type="molecule type" value="Genomic_DNA"/>
</dbReference>
<dbReference type="GO" id="GO:0000287">
    <property type="term" value="F:magnesium ion binding"/>
    <property type="evidence" value="ECO:0007669"/>
    <property type="project" value="UniProtKB-UniRule"/>
</dbReference>
<comment type="subunit">
    <text evidence="1">Homodimer.</text>
</comment>
<dbReference type="InterPro" id="IPR004472">
    <property type="entry name" value="DTB_synth_BioD"/>
</dbReference>
<keyword evidence="1" id="KW-0479">Metal-binding</keyword>
<keyword evidence="1" id="KW-0093">Biotin biosynthesis</keyword>
<name>A0A3D4SX15_9CORY</name>
<dbReference type="HAMAP" id="MF_00336">
    <property type="entry name" value="BioD"/>
    <property type="match status" value="1"/>
</dbReference>
<comment type="function">
    <text evidence="1">Catalyzes a mechanistically unusual reaction, the ATP-dependent insertion of CO2 between the N7 and N8 nitrogen atoms of 7,8-diaminopelargonic acid (DAPA, also called 7,8-diammoniononanoate) to form a ureido ring.</text>
</comment>
<feature type="binding site" evidence="1">
    <location>
        <begin position="11"/>
        <end position="16"/>
    </location>
    <ligand>
        <name>ATP</name>
        <dbReference type="ChEBI" id="CHEBI:30616"/>
    </ligand>
</feature>
<comment type="subcellular location">
    <subcellularLocation>
        <location evidence="1">Cytoplasm</location>
    </subcellularLocation>
</comment>
<gene>
    <name evidence="1" type="primary">bioD</name>
    <name evidence="2" type="ORF">DIW82_01830</name>
</gene>
<feature type="binding site" evidence="1">
    <location>
        <position position="51"/>
    </location>
    <ligand>
        <name>Mg(2+)</name>
        <dbReference type="ChEBI" id="CHEBI:18420"/>
    </ligand>
</feature>
<evidence type="ECO:0000313" key="3">
    <source>
        <dbReference type="Proteomes" id="UP000261739"/>
    </source>
</evidence>
<dbReference type="EC" id="6.3.3.3" evidence="1"/>
<comment type="caution">
    <text evidence="1">Lacks conserved residue(s) required for the propagation of feature annotation.</text>
</comment>
<keyword evidence="1" id="KW-0460">Magnesium</keyword>
<feature type="binding site" evidence="1">
    <location>
        <position position="51"/>
    </location>
    <ligand>
        <name>ATP</name>
        <dbReference type="ChEBI" id="CHEBI:30616"/>
    </ligand>
</feature>
<dbReference type="Gene3D" id="3.40.50.300">
    <property type="entry name" value="P-loop containing nucleotide triphosphate hydrolases"/>
    <property type="match status" value="1"/>
</dbReference>
<keyword evidence="1" id="KW-0963">Cytoplasm</keyword>
<evidence type="ECO:0000256" key="1">
    <source>
        <dbReference type="HAMAP-Rule" id="MF_00336"/>
    </source>
</evidence>
<sequence>MIVCVTGTGTDVGKTVATAALAVHLVQDGHRVGVVKPVQTGESGGPSDRGDLATVHRLTGITDLHEFHRYPEPLAPDLAARRAGMPAAQLPDIARRLRTLDAADPDRILLVEGAGGILVRLGENWTLADLAVELDAPVVVVTTLGLGSLNAAELTVRCALDHGLRVLGLVGGSLPPDPDLATGLNVAELPVVTGVPLLGCVPAGAGQLVPAEFAATARTALALPSVGQLRR</sequence>
<dbReference type="GO" id="GO:0004141">
    <property type="term" value="F:dethiobiotin synthase activity"/>
    <property type="evidence" value="ECO:0007669"/>
    <property type="project" value="UniProtKB-UniRule"/>
</dbReference>
<protein>
    <recommendedName>
        <fullName evidence="1">ATP-dependent dethiobiotin synthetase BioD</fullName>
        <ecNumber evidence="1">6.3.3.3</ecNumber>
    </recommendedName>
    <alternativeName>
        <fullName evidence="1">DTB synthetase</fullName>
        <shortName evidence="1">DTBS</shortName>
    </alternativeName>
    <alternativeName>
        <fullName evidence="1">Dethiobiotin synthase</fullName>
    </alternativeName>
</protein>
<feature type="binding site" evidence="1">
    <location>
        <begin position="172"/>
        <end position="173"/>
    </location>
    <ligand>
        <name>ATP</name>
        <dbReference type="ChEBI" id="CHEBI:30616"/>
    </ligand>
</feature>
<dbReference type="Proteomes" id="UP000261739">
    <property type="component" value="Unassembled WGS sequence"/>
</dbReference>
<dbReference type="Pfam" id="PF13500">
    <property type="entry name" value="AAA_26"/>
    <property type="match status" value="1"/>
</dbReference>
<dbReference type="AlphaFoldDB" id="A0A3D4SX15"/>
<comment type="pathway">
    <text evidence="1">Cofactor biosynthesis; biotin biosynthesis; biotin from 7,8-diaminononanoate: step 1/2.</text>
</comment>
<dbReference type="InterPro" id="IPR027417">
    <property type="entry name" value="P-loop_NTPase"/>
</dbReference>
<dbReference type="PANTHER" id="PTHR43210:SF5">
    <property type="entry name" value="DETHIOBIOTIN SYNTHETASE"/>
    <property type="match status" value="1"/>
</dbReference>
<dbReference type="GO" id="GO:0009102">
    <property type="term" value="P:biotin biosynthetic process"/>
    <property type="evidence" value="ECO:0007669"/>
    <property type="project" value="UniProtKB-UniRule"/>
</dbReference>
<keyword evidence="1" id="KW-0436">Ligase</keyword>
<dbReference type="CDD" id="cd03109">
    <property type="entry name" value="DTBS"/>
    <property type="match status" value="1"/>
</dbReference>
<feature type="binding site" evidence="1">
    <location>
        <position position="112"/>
    </location>
    <ligand>
        <name>Mg(2+)</name>
        <dbReference type="ChEBI" id="CHEBI:18420"/>
    </ligand>
</feature>
<feature type="binding site" evidence="1">
    <location>
        <position position="15"/>
    </location>
    <ligand>
        <name>Mg(2+)</name>
        <dbReference type="ChEBI" id="CHEBI:18420"/>
    </ligand>
</feature>
<dbReference type="NCBIfam" id="TIGR00347">
    <property type="entry name" value="bioD"/>
    <property type="match status" value="1"/>
</dbReference>
<proteinExistence type="inferred from homology"/>
<dbReference type="UniPathway" id="UPA00078">
    <property type="reaction ID" value="UER00161"/>
</dbReference>
<feature type="binding site" evidence="1">
    <location>
        <begin position="112"/>
        <end position="115"/>
    </location>
    <ligand>
        <name>ATP</name>
        <dbReference type="ChEBI" id="CHEBI:30616"/>
    </ligand>
</feature>
<evidence type="ECO:0000313" key="2">
    <source>
        <dbReference type="EMBL" id="HCT13557.1"/>
    </source>
</evidence>
<feature type="active site" evidence="1">
    <location>
        <position position="36"/>
    </location>
</feature>
<organism evidence="2 3">
    <name type="scientific">Corynebacterium nuruki</name>
    <dbReference type="NCBI Taxonomy" id="1032851"/>
    <lineage>
        <taxon>Bacteria</taxon>
        <taxon>Bacillati</taxon>
        <taxon>Actinomycetota</taxon>
        <taxon>Actinomycetes</taxon>
        <taxon>Mycobacteriales</taxon>
        <taxon>Corynebacteriaceae</taxon>
        <taxon>Corynebacterium</taxon>
    </lineage>
</organism>
<dbReference type="RefSeq" id="WP_273051029.1">
    <property type="nucleotide sequence ID" value="NZ_DAITTW010000053.1"/>
</dbReference>
<comment type="similarity">
    <text evidence="1">Belongs to the dethiobiotin synthetase family.</text>
</comment>
<comment type="catalytic activity">
    <reaction evidence="1">
        <text>(7R,8S)-7,8-diammoniononanoate + CO2 + ATP = (4R,5S)-dethiobiotin + ADP + phosphate + 3 H(+)</text>
        <dbReference type="Rhea" id="RHEA:15805"/>
        <dbReference type="ChEBI" id="CHEBI:15378"/>
        <dbReference type="ChEBI" id="CHEBI:16526"/>
        <dbReference type="ChEBI" id="CHEBI:30616"/>
        <dbReference type="ChEBI" id="CHEBI:43474"/>
        <dbReference type="ChEBI" id="CHEBI:149469"/>
        <dbReference type="ChEBI" id="CHEBI:149473"/>
        <dbReference type="ChEBI" id="CHEBI:456216"/>
        <dbReference type="EC" id="6.3.3.3"/>
    </reaction>
</comment>
<comment type="caution">
    <text evidence="2">The sequence shown here is derived from an EMBL/GenBank/DDBJ whole genome shotgun (WGS) entry which is preliminary data.</text>
</comment>
<keyword evidence="1" id="KW-0547">Nucleotide-binding</keyword>
<dbReference type="PANTHER" id="PTHR43210">
    <property type="entry name" value="DETHIOBIOTIN SYNTHETASE"/>
    <property type="match status" value="1"/>
</dbReference>
<dbReference type="GO" id="GO:0005829">
    <property type="term" value="C:cytosol"/>
    <property type="evidence" value="ECO:0007669"/>
    <property type="project" value="TreeGrafter"/>
</dbReference>
<reference evidence="2 3" key="1">
    <citation type="journal article" date="2018" name="Nat. Biotechnol.">
        <title>A standardized bacterial taxonomy based on genome phylogeny substantially revises the tree of life.</title>
        <authorList>
            <person name="Parks D.H."/>
            <person name="Chuvochina M."/>
            <person name="Waite D.W."/>
            <person name="Rinke C."/>
            <person name="Skarshewski A."/>
            <person name="Chaumeil P.A."/>
            <person name="Hugenholtz P."/>
        </authorList>
    </citation>
    <scope>NUCLEOTIDE SEQUENCE [LARGE SCALE GENOMIC DNA]</scope>
    <source>
        <strain evidence="2">UBA11247</strain>
    </source>
</reference>
<keyword evidence="1" id="KW-0067">ATP-binding</keyword>
<dbReference type="PIRSF" id="PIRSF006755">
    <property type="entry name" value="DTB_synth"/>
    <property type="match status" value="1"/>
</dbReference>
<feature type="binding site" evidence="1">
    <location>
        <position position="40"/>
    </location>
    <ligand>
        <name>substrate</name>
    </ligand>
</feature>
<dbReference type="SUPFAM" id="SSF52540">
    <property type="entry name" value="P-loop containing nucleoside triphosphate hydrolases"/>
    <property type="match status" value="1"/>
</dbReference>
<accession>A0A3D4SX15</accession>
<dbReference type="GO" id="GO:0005524">
    <property type="term" value="F:ATP binding"/>
    <property type="evidence" value="ECO:0007669"/>
    <property type="project" value="UniProtKB-UniRule"/>
</dbReference>
<comment type="cofactor">
    <cofactor evidence="1">
        <name>Mg(2+)</name>
        <dbReference type="ChEBI" id="CHEBI:18420"/>
    </cofactor>
</comment>